<evidence type="ECO:0000313" key="1">
    <source>
        <dbReference type="EMBL" id="EGD72501.1"/>
    </source>
</evidence>
<dbReference type="GeneID" id="16067872"/>
<dbReference type="PANTHER" id="PTHR15396">
    <property type="entry name" value="RIBONUCLEASE P PROTEIN SUBUNIT P40"/>
    <property type="match status" value="1"/>
</dbReference>
<dbReference type="EMBL" id="GL832955">
    <property type="protein sequence ID" value="EGD72501.1"/>
    <property type="molecule type" value="Genomic_DNA"/>
</dbReference>
<dbReference type="GO" id="GO:0030681">
    <property type="term" value="C:multimeric ribonuclease P complex"/>
    <property type="evidence" value="ECO:0007669"/>
    <property type="project" value="TreeGrafter"/>
</dbReference>
<reference evidence="1" key="1">
    <citation type="submission" date="2009-08" db="EMBL/GenBank/DDBJ databases">
        <title>Annotation of Salpingoeca rosetta.</title>
        <authorList>
            <consortium name="The Broad Institute Genome Sequencing Platform"/>
            <person name="Russ C."/>
            <person name="Cuomo C."/>
            <person name="Burger G."/>
            <person name="Gray M.W."/>
            <person name="Holland P.W.H."/>
            <person name="King N."/>
            <person name="Lang F.B.F."/>
            <person name="Roger A.J."/>
            <person name="Ruiz-Trillo I."/>
            <person name="Young S.K."/>
            <person name="Zeng Q."/>
            <person name="Gargeya S."/>
            <person name="Alvarado L."/>
            <person name="Berlin A."/>
            <person name="Chapman S.B."/>
            <person name="Chen Z."/>
            <person name="Freedman E."/>
            <person name="Gellesch M."/>
            <person name="Goldberg J."/>
            <person name="Griggs A."/>
            <person name="Gujja S."/>
            <person name="Heilman E."/>
            <person name="Heiman D."/>
            <person name="Howarth C."/>
            <person name="Mehta T."/>
            <person name="Neiman D."/>
            <person name="Pearson M."/>
            <person name="Roberts A."/>
            <person name="Saif S."/>
            <person name="Shea T."/>
            <person name="Shenoy N."/>
            <person name="Sisk P."/>
            <person name="Stolte C."/>
            <person name="Sykes S."/>
            <person name="White J."/>
            <person name="Yandava C."/>
            <person name="Haas B."/>
            <person name="Nusbaum C."/>
            <person name="Birren B."/>
        </authorList>
    </citation>
    <scope>NUCLEOTIDE SEQUENCE [LARGE SCALE GENOMIC DNA]</scope>
    <source>
        <strain evidence="1">ATCC 50818</strain>
    </source>
</reference>
<dbReference type="AlphaFoldDB" id="F2TWQ5"/>
<dbReference type="GO" id="GO:0000171">
    <property type="term" value="F:ribonuclease MRP activity"/>
    <property type="evidence" value="ECO:0007669"/>
    <property type="project" value="TreeGrafter"/>
</dbReference>
<dbReference type="PANTHER" id="PTHR15396:SF1">
    <property type="entry name" value="RIBONUCLEASE P PROTEIN SUBUNIT P40"/>
    <property type="match status" value="1"/>
</dbReference>
<dbReference type="GO" id="GO:0000447">
    <property type="term" value="P:endonucleolytic cleavage in ITS1 to separate SSU-rRNA from 5.8S rRNA and LSU-rRNA from tricistronic rRNA transcript (SSU-rRNA, 5.8S rRNA, LSU-rRNA)"/>
    <property type="evidence" value="ECO:0007669"/>
    <property type="project" value="TreeGrafter"/>
</dbReference>
<keyword evidence="2" id="KW-1185">Reference proteome</keyword>
<protein>
    <submittedName>
        <fullName evidence="1">Uncharacterized protein</fullName>
    </submittedName>
</protein>
<sequence length="378" mass="40605">MAGSFVVDIDWAGTGTHCRVQTLPLAGGCISRLPAKDIAAQVSVCCPTARNGLDPRALLGDHEPEQVFKANLRLSQLLNHDTLRQLTTHGVCCASTNLNARAPPSLCCVLDASGTLTIVCDKDTFETIGLEAAHTIYGRHYIRLALPSLLGDDGNGSNDEQDATLRRVRWCFANTLTDTFQVFVTVPPPPQGKGRVPAAVLQTVFADMTPVQPRRSTIEATTTRGDMQACVRECLSLLHDKDPSPILEPFDCLGAFALGTCPAAAKDEVASCFDLQTLPASNSAIEVTTATTACLLSSSILNGLVEKCRDAVHNSDDNEGDAVPWCAITLHGYEHSPYSFKQKPRAGVECGDNMLSILISRDNPTLLLCVTGNRDDYH</sequence>
<evidence type="ECO:0000313" key="2">
    <source>
        <dbReference type="Proteomes" id="UP000007799"/>
    </source>
</evidence>
<accession>F2TWQ5</accession>
<dbReference type="RefSeq" id="XP_004999070.1">
    <property type="nucleotide sequence ID" value="XM_004999013.1"/>
</dbReference>
<dbReference type="KEGG" id="sre:PTSG_00527"/>
<gene>
    <name evidence="1" type="ORF">PTSG_00527</name>
</gene>
<dbReference type="GO" id="GO:0000172">
    <property type="term" value="C:ribonuclease MRP complex"/>
    <property type="evidence" value="ECO:0007669"/>
    <property type="project" value="TreeGrafter"/>
</dbReference>
<dbReference type="GO" id="GO:0001682">
    <property type="term" value="P:tRNA 5'-leader removal"/>
    <property type="evidence" value="ECO:0007669"/>
    <property type="project" value="InterPro"/>
</dbReference>
<dbReference type="GO" id="GO:0004526">
    <property type="term" value="F:ribonuclease P activity"/>
    <property type="evidence" value="ECO:0007669"/>
    <property type="project" value="TreeGrafter"/>
</dbReference>
<dbReference type="STRING" id="946362.F2TWQ5"/>
<dbReference type="InterPro" id="IPR013893">
    <property type="entry name" value="RNase_P_Rpp40"/>
</dbReference>
<proteinExistence type="predicted"/>
<name>F2TWQ5_SALR5</name>
<dbReference type="Pfam" id="PF08584">
    <property type="entry name" value="Ribonuc_P_40"/>
    <property type="match status" value="1"/>
</dbReference>
<organism evidence="2">
    <name type="scientific">Salpingoeca rosetta (strain ATCC 50818 / BSB-021)</name>
    <dbReference type="NCBI Taxonomy" id="946362"/>
    <lineage>
        <taxon>Eukaryota</taxon>
        <taxon>Choanoflagellata</taxon>
        <taxon>Craspedida</taxon>
        <taxon>Salpingoecidae</taxon>
        <taxon>Salpingoeca</taxon>
    </lineage>
</organism>
<dbReference type="Proteomes" id="UP000007799">
    <property type="component" value="Unassembled WGS sequence"/>
</dbReference>
<dbReference type="InParanoid" id="F2TWQ5"/>